<dbReference type="PRINTS" id="PR00834">
    <property type="entry name" value="PROTEASES2C"/>
</dbReference>
<keyword evidence="4" id="KW-0472">Membrane</keyword>
<dbReference type="GO" id="GO:0004252">
    <property type="term" value="F:serine-type endopeptidase activity"/>
    <property type="evidence" value="ECO:0007669"/>
    <property type="project" value="InterPro"/>
</dbReference>
<proteinExistence type="predicted"/>
<dbReference type="AlphaFoldDB" id="A0A1C5K8Y2"/>
<gene>
    <name evidence="5" type="ORF">GA0070213_12512</name>
</gene>
<dbReference type="RefSeq" id="WP_245716617.1">
    <property type="nucleotide sequence ID" value="NZ_FMDM01000025.1"/>
</dbReference>
<name>A0A1C5K8Y2_9ACTN</name>
<dbReference type="Pfam" id="PF13365">
    <property type="entry name" value="Trypsin_2"/>
    <property type="match status" value="1"/>
</dbReference>
<organism evidence="5 6">
    <name type="scientific">Micromonospora humi</name>
    <dbReference type="NCBI Taxonomy" id="745366"/>
    <lineage>
        <taxon>Bacteria</taxon>
        <taxon>Bacillati</taxon>
        <taxon>Actinomycetota</taxon>
        <taxon>Actinomycetes</taxon>
        <taxon>Micromonosporales</taxon>
        <taxon>Micromonosporaceae</taxon>
        <taxon>Micromonospora</taxon>
    </lineage>
</organism>
<dbReference type="InterPro" id="IPR051201">
    <property type="entry name" value="Chloro_Bact_Ser_Proteases"/>
</dbReference>
<feature type="region of interest" description="Disordered" evidence="3">
    <location>
        <begin position="1"/>
        <end position="39"/>
    </location>
</feature>
<feature type="transmembrane region" description="Helical" evidence="4">
    <location>
        <begin position="42"/>
        <end position="62"/>
    </location>
</feature>
<sequence length="284" mass="27455">MHGLAEKPEPATATAAGESAPAAAAPETGTPRRPGRRRPRRLVAAGVALVLMLGGGAGGALATDRLLDDGSVATAIRVVPAATGTIDSLSSVAAGVSPSVVTVTADGTTGGSLGSGIVLDANGLILTNAHVIDAGSRFSVQLADGRTASATLVGSDAAADLALLRADDLTGLTPAVLGSDATLRVGDAVLAFGSPLGLAGTVTSGIVSALDRSVDDMTGLIQTDAAINHGNSGGALVDTAGRVVGINVAIATTGQDEGSIGLGFAIPVDTVRTVVDRLTGAASG</sequence>
<protein>
    <submittedName>
        <fullName evidence="5">Putative serine protease PepD</fullName>
    </submittedName>
</protein>
<dbReference type="PANTHER" id="PTHR43343">
    <property type="entry name" value="PEPTIDASE S12"/>
    <property type="match status" value="1"/>
</dbReference>
<dbReference type="InterPro" id="IPR001940">
    <property type="entry name" value="Peptidase_S1C"/>
</dbReference>
<keyword evidence="1 5" id="KW-0645">Protease</keyword>
<dbReference type="SUPFAM" id="SSF50494">
    <property type="entry name" value="Trypsin-like serine proteases"/>
    <property type="match status" value="1"/>
</dbReference>
<reference evidence="6" key="1">
    <citation type="submission" date="2016-06" db="EMBL/GenBank/DDBJ databases">
        <authorList>
            <person name="Varghese N."/>
            <person name="Submissions Spin"/>
        </authorList>
    </citation>
    <scope>NUCLEOTIDE SEQUENCE [LARGE SCALE GENOMIC DNA]</scope>
    <source>
        <strain evidence="6">DSM 45647</strain>
    </source>
</reference>
<keyword evidence="4" id="KW-1133">Transmembrane helix</keyword>
<keyword evidence="2" id="KW-0378">Hydrolase</keyword>
<evidence type="ECO:0000313" key="5">
    <source>
        <dbReference type="EMBL" id="SCG79217.1"/>
    </source>
</evidence>
<evidence type="ECO:0000256" key="3">
    <source>
        <dbReference type="SAM" id="MobiDB-lite"/>
    </source>
</evidence>
<dbReference type="Proteomes" id="UP000199360">
    <property type="component" value="Unassembled WGS sequence"/>
</dbReference>
<evidence type="ECO:0000256" key="4">
    <source>
        <dbReference type="SAM" id="Phobius"/>
    </source>
</evidence>
<dbReference type="EMBL" id="FMDM01000025">
    <property type="protein sequence ID" value="SCG79217.1"/>
    <property type="molecule type" value="Genomic_DNA"/>
</dbReference>
<accession>A0A1C5K8Y2</accession>
<evidence type="ECO:0000313" key="6">
    <source>
        <dbReference type="Proteomes" id="UP000199360"/>
    </source>
</evidence>
<dbReference type="STRING" id="745366.GA0070213_12512"/>
<feature type="compositionally biased region" description="Low complexity" evidence="3">
    <location>
        <begin position="10"/>
        <end position="32"/>
    </location>
</feature>
<dbReference type="Gene3D" id="2.40.10.120">
    <property type="match status" value="1"/>
</dbReference>
<dbReference type="PANTHER" id="PTHR43343:SF3">
    <property type="entry name" value="PROTEASE DO-LIKE 8, CHLOROPLASTIC"/>
    <property type="match status" value="1"/>
</dbReference>
<keyword evidence="4" id="KW-0812">Transmembrane</keyword>
<dbReference type="InterPro" id="IPR009003">
    <property type="entry name" value="Peptidase_S1_PA"/>
</dbReference>
<evidence type="ECO:0000256" key="2">
    <source>
        <dbReference type="ARBA" id="ARBA00022801"/>
    </source>
</evidence>
<keyword evidence="6" id="KW-1185">Reference proteome</keyword>
<evidence type="ECO:0000256" key="1">
    <source>
        <dbReference type="ARBA" id="ARBA00022670"/>
    </source>
</evidence>
<dbReference type="GO" id="GO:0006508">
    <property type="term" value="P:proteolysis"/>
    <property type="evidence" value="ECO:0007669"/>
    <property type="project" value="UniProtKB-KW"/>
</dbReference>